<keyword evidence="2" id="KW-1185">Reference proteome</keyword>
<protein>
    <submittedName>
        <fullName evidence="1">Uncharacterized protein</fullName>
    </submittedName>
</protein>
<comment type="caution">
    <text evidence="1">The sequence shown here is derived from an EMBL/GenBank/DDBJ whole genome shotgun (WGS) entry which is preliminary data.</text>
</comment>
<proteinExistence type="predicted"/>
<name>A0A1Q3D0F5_CEPFO</name>
<accession>A0A1Q3D0F5</accession>
<dbReference type="EMBL" id="BDDD01003685">
    <property type="protein sequence ID" value="GAV85798.1"/>
    <property type="molecule type" value="Genomic_DNA"/>
</dbReference>
<evidence type="ECO:0000313" key="1">
    <source>
        <dbReference type="EMBL" id="GAV85798.1"/>
    </source>
</evidence>
<dbReference type="Proteomes" id="UP000187406">
    <property type="component" value="Unassembled WGS sequence"/>
</dbReference>
<dbReference type="AlphaFoldDB" id="A0A1Q3D0F5"/>
<gene>
    <name evidence="1" type="ORF">CFOL_v3_29232</name>
</gene>
<dbReference type="InParanoid" id="A0A1Q3D0F5"/>
<reference evidence="2" key="1">
    <citation type="submission" date="2016-04" db="EMBL/GenBank/DDBJ databases">
        <title>Cephalotus genome sequencing.</title>
        <authorList>
            <person name="Fukushima K."/>
            <person name="Hasebe M."/>
            <person name="Fang X."/>
        </authorList>
    </citation>
    <scope>NUCLEOTIDE SEQUENCE [LARGE SCALE GENOMIC DNA]</scope>
    <source>
        <strain evidence="2">cv. St1</strain>
    </source>
</reference>
<organism evidence="1 2">
    <name type="scientific">Cephalotus follicularis</name>
    <name type="common">Albany pitcher plant</name>
    <dbReference type="NCBI Taxonomy" id="3775"/>
    <lineage>
        <taxon>Eukaryota</taxon>
        <taxon>Viridiplantae</taxon>
        <taxon>Streptophyta</taxon>
        <taxon>Embryophyta</taxon>
        <taxon>Tracheophyta</taxon>
        <taxon>Spermatophyta</taxon>
        <taxon>Magnoliopsida</taxon>
        <taxon>eudicotyledons</taxon>
        <taxon>Gunneridae</taxon>
        <taxon>Pentapetalae</taxon>
        <taxon>rosids</taxon>
        <taxon>fabids</taxon>
        <taxon>Oxalidales</taxon>
        <taxon>Cephalotaceae</taxon>
        <taxon>Cephalotus</taxon>
    </lineage>
</organism>
<evidence type="ECO:0000313" key="2">
    <source>
        <dbReference type="Proteomes" id="UP000187406"/>
    </source>
</evidence>
<sequence length="102" mass="10724">MREIVDEQVAREFLDGEDVDEEGVAFESLEREGEEDLLGGENGGGEEDYIWVLLEEVVGVGIEADAEGGGEGGVVGAGVGEEGVMVSEECFGEELTEVAEAN</sequence>